<comment type="similarity">
    <text evidence="4">Belongs to the BamB family.</text>
</comment>
<evidence type="ECO:0000313" key="7">
    <source>
        <dbReference type="EMBL" id="PWE15750.1"/>
    </source>
</evidence>
<dbReference type="Proteomes" id="UP000245216">
    <property type="component" value="Unassembled WGS sequence"/>
</dbReference>
<sequence>MSLPTIRKSPSSAMRVLRLSALALSLTALAGCSMFSSKDPRFEPTPLTEYTPGVAAKISWSTSIGSGADSGFAPQVTGSSVYAATVSGQVSKVDLDTGRVQWSANAGKKLTAGAGSDGVVIAVASVDGNVIAFDDSGKELWRSRSSSAVNVPPVVGAGVVVVRTSDYRLQAFDASTGDLRWSLQRPGPALSLKTSMQMRIIDGLLLAGMPNGRLMAIDAAQGHLVWEGSISVSRGATDLERINDVVGAPQVVDPLLCGATYQGRVACFDVSQGGRLVWDREFSAGTGIAADNHMLYAANSRDQIEAFAMTDGQTIWTQNALRNRGLAPLAVMPQALAAGDMEGYVHFLSRLDGTLLGRVSVGGGAIVSPLIGTPRGVLVQTGNGNLVLVGIN</sequence>
<dbReference type="SMART" id="SM00564">
    <property type="entry name" value="PQQ"/>
    <property type="match status" value="6"/>
</dbReference>
<dbReference type="NCBIfam" id="TIGR03300">
    <property type="entry name" value="assembly_YfgL"/>
    <property type="match status" value="1"/>
</dbReference>
<dbReference type="EMBL" id="QEXO01000001">
    <property type="protein sequence ID" value="PWE15750.1"/>
    <property type="molecule type" value="Genomic_DNA"/>
</dbReference>
<dbReference type="SUPFAM" id="SSF50998">
    <property type="entry name" value="Quinoprotein alcohol dehydrogenase-like"/>
    <property type="match status" value="1"/>
</dbReference>
<dbReference type="Gene3D" id="2.130.10.10">
    <property type="entry name" value="YVTN repeat-like/Quinoprotein amine dehydrogenase"/>
    <property type="match status" value="1"/>
</dbReference>
<dbReference type="RefSeq" id="WP_109088376.1">
    <property type="nucleotide sequence ID" value="NZ_QEXO01000001.1"/>
</dbReference>
<dbReference type="GO" id="GO:0043165">
    <property type="term" value="P:Gram-negative-bacterium-type cell outer membrane assembly"/>
    <property type="evidence" value="ECO:0007669"/>
    <property type="project" value="UniProtKB-UniRule"/>
</dbReference>
<keyword evidence="1 4" id="KW-0732">Signal</keyword>
<evidence type="ECO:0000256" key="5">
    <source>
        <dbReference type="SAM" id="SignalP"/>
    </source>
</evidence>
<evidence type="ECO:0000256" key="2">
    <source>
        <dbReference type="ARBA" id="ARBA00023136"/>
    </source>
</evidence>
<comment type="subunit">
    <text evidence="4">Part of the Bam complex.</text>
</comment>
<keyword evidence="4" id="KW-0564">Palmitate</keyword>
<dbReference type="InterPro" id="IPR002372">
    <property type="entry name" value="PQQ_rpt_dom"/>
</dbReference>
<keyword evidence="3 4" id="KW-0998">Cell outer membrane</keyword>
<gene>
    <name evidence="4 7" type="primary">bamB</name>
    <name evidence="7" type="ORF">DF183_03190</name>
</gene>
<organism evidence="7 8">
    <name type="scientific">Alcaligenes faecalis</name>
    <dbReference type="NCBI Taxonomy" id="511"/>
    <lineage>
        <taxon>Bacteria</taxon>
        <taxon>Pseudomonadati</taxon>
        <taxon>Pseudomonadota</taxon>
        <taxon>Betaproteobacteria</taxon>
        <taxon>Burkholderiales</taxon>
        <taxon>Alcaligenaceae</taxon>
        <taxon>Alcaligenes</taxon>
    </lineage>
</organism>
<evidence type="ECO:0000256" key="4">
    <source>
        <dbReference type="HAMAP-Rule" id="MF_00923"/>
    </source>
</evidence>
<proteinExistence type="inferred from homology"/>
<comment type="function">
    <text evidence="4">Part of the outer membrane protein assembly complex, which is involved in assembly and insertion of beta-barrel proteins into the outer membrane.</text>
</comment>
<evidence type="ECO:0000313" key="8">
    <source>
        <dbReference type="Proteomes" id="UP000245216"/>
    </source>
</evidence>
<dbReference type="InterPro" id="IPR015943">
    <property type="entry name" value="WD40/YVTN_repeat-like_dom_sf"/>
</dbReference>
<dbReference type="PANTHER" id="PTHR34512:SF30">
    <property type="entry name" value="OUTER MEMBRANE PROTEIN ASSEMBLY FACTOR BAMB"/>
    <property type="match status" value="1"/>
</dbReference>
<reference evidence="7 8" key="2">
    <citation type="submission" date="2018-05" db="EMBL/GenBank/DDBJ databases">
        <authorList>
            <person name="Lanie J.A."/>
            <person name="Ng W.-L."/>
            <person name="Kazmierczak K.M."/>
            <person name="Andrzejewski T.M."/>
            <person name="Davidsen T.M."/>
            <person name="Wayne K.J."/>
            <person name="Tettelin H."/>
            <person name="Glass J.I."/>
            <person name="Rusch D."/>
            <person name="Podicherti R."/>
            <person name="Tsui H.-C.T."/>
            <person name="Winkler M.E."/>
        </authorList>
    </citation>
    <scope>NUCLEOTIDE SEQUENCE [LARGE SCALE GENOMIC DNA]</scope>
    <source>
        <strain evidence="7 8">YBY</strain>
    </source>
</reference>
<dbReference type="STRING" id="511.UZ73_01915"/>
<feature type="domain" description="Pyrrolo-quinoline quinone repeat" evidence="6">
    <location>
        <begin position="88"/>
        <end position="318"/>
    </location>
</feature>
<dbReference type="PANTHER" id="PTHR34512">
    <property type="entry name" value="CELL SURFACE PROTEIN"/>
    <property type="match status" value="1"/>
</dbReference>
<dbReference type="InterPro" id="IPR018391">
    <property type="entry name" value="PQQ_b-propeller_rpt"/>
</dbReference>
<dbReference type="PROSITE" id="PS51257">
    <property type="entry name" value="PROKAR_LIPOPROTEIN"/>
    <property type="match status" value="1"/>
</dbReference>
<keyword evidence="2 4" id="KW-0472">Membrane</keyword>
<evidence type="ECO:0000256" key="1">
    <source>
        <dbReference type="ARBA" id="ARBA00022729"/>
    </source>
</evidence>
<dbReference type="HAMAP" id="MF_00923">
    <property type="entry name" value="OM_assembly_BamB"/>
    <property type="match status" value="1"/>
</dbReference>
<keyword evidence="4" id="KW-0449">Lipoprotein</keyword>
<protein>
    <recommendedName>
        <fullName evidence="4">Outer membrane protein assembly factor BamB</fullName>
    </recommendedName>
</protein>
<accession>A0A2U2BP26</accession>
<evidence type="ECO:0000259" key="6">
    <source>
        <dbReference type="Pfam" id="PF13360"/>
    </source>
</evidence>
<comment type="caution">
    <text evidence="7">The sequence shown here is derived from an EMBL/GenBank/DDBJ whole genome shotgun (WGS) entry which is preliminary data.</text>
</comment>
<dbReference type="AlphaFoldDB" id="A0A2U2BP26"/>
<evidence type="ECO:0000256" key="3">
    <source>
        <dbReference type="ARBA" id="ARBA00023237"/>
    </source>
</evidence>
<dbReference type="InterPro" id="IPR011047">
    <property type="entry name" value="Quinoprotein_ADH-like_sf"/>
</dbReference>
<feature type="signal peptide" evidence="5">
    <location>
        <begin position="1"/>
        <end position="30"/>
    </location>
</feature>
<comment type="subcellular location">
    <subcellularLocation>
        <location evidence="4">Cell outer membrane</location>
        <topology evidence="4">Lipid-anchor</topology>
    </subcellularLocation>
</comment>
<feature type="chain" id="PRO_5015789479" description="Outer membrane protein assembly factor BamB" evidence="5">
    <location>
        <begin position="31"/>
        <end position="392"/>
    </location>
</feature>
<dbReference type="GO" id="GO:0009279">
    <property type="term" value="C:cell outer membrane"/>
    <property type="evidence" value="ECO:0007669"/>
    <property type="project" value="UniProtKB-SubCell"/>
</dbReference>
<dbReference type="InterPro" id="IPR017687">
    <property type="entry name" value="BamB"/>
</dbReference>
<reference evidence="7 8" key="1">
    <citation type="submission" date="2018-05" db="EMBL/GenBank/DDBJ databases">
        <title>Genome Sequence of an Efficient Indole-Degrading Bacterium, Alcaligenes sp.YBY.</title>
        <authorList>
            <person name="Yang B."/>
        </authorList>
    </citation>
    <scope>NUCLEOTIDE SEQUENCE [LARGE SCALE GENOMIC DNA]</scope>
    <source>
        <strain evidence="7 8">YBY</strain>
    </source>
</reference>
<dbReference type="GO" id="GO:0051205">
    <property type="term" value="P:protein insertion into membrane"/>
    <property type="evidence" value="ECO:0007669"/>
    <property type="project" value="UniProtKB-UniRule"/>
</dbReference>
<name>A0A2U2BP26_ALCFA</name>
<dbReference type="Pfam" id="PF13360">
    <property type="entry name" value="PQQ_2"/>
    <property type="match status" value="1"/>
</dbReference>